<gene>
    <name evidence="1" type="ORF">MIZ03_4607</name>
</gene>
<name>A0ABN6DD62_9BURK</name>
<reference evidence="1 2" key="1">
    <citation type="journal article" date="2021" name="Microbiol. Spectr.">
        <title>A Single Bacterium Capable of Oxidation and Reduction of Iron at Circumneutral pH.</title>
        <authorList>
            <person name="Kato S."/>
            <person name="Ohkuma M."/>
        </authorList>
    </citation>
    <scope>NUCLEOTIDE SEQUENCE [LARGE SCALE GENOMIC DNA]</scope>
    <source>
        <strain evidence="1 2">MIZ03</strain>
    </source>
</reference>
<proteinExistence type="predicted"/>
<dbReference type="Proteomes" id="UP000824366">
    <property type="component" value="Chromosome"/>
</dbReference>
<dbReference type="EMBL" id="AP024238">
    <property type="protein sequence ID" value="BCO29683.1"/>
    <property type="molecule type" value="Genomic_DNA"/>
</dbReference>
<protein>
    <submittedName>
        <fullName evidence="1">Uncharacterized protein</fullName>
    </submittedName>
</protein>
<evidence type="ECO:0000313" key="2">
    <source>
        <dbReference type="Proteomes" id="UP000824366"/>
    </source>
</evidence>
<accession>A0ABN6DD62</accession>
<keyword evidence="2" id="KW-1185">Reference proteome</keyword>
<organism evidence="1 2">
    <name type="scientific">Rhodoferax lithotrophicus</name>
    <dbReference type="NCBI Taxonomy" id="2798804"/>
    <lineage>
        <taxon>Bacteria</taxon>
        <taxon>Pseudomonadati</taxon>
        <taxon>Pseudomonadota</taxon>
        <taxon>Betaproteobacteria</taxon>
        <taxon>Burkholderiales</taxon>
        <taxon>Comamonadaceae</taxon>
        <taxon>Rhodoferax</taxon>
    </lineage>
</organism>
<sequence>MRIHPAEVGEILNAPCELVQFDCLPQLPALVWQEQVIAVVAG</sequence>
<evidence type="ECO:0000313" key="1">
    <source>
        <dbReference type="EMBL" id="BCO29683.1"/>
    </source>
</evidence>